<dbReference type="Pfam" id="PF02575">
    <property type="entry name" value="YbaB_DNA_bd"/>
    <property type="match status" value="1"/>
</dbReference>
<feature type="coiled-coil region" evidence="1">
    <location>
        <begin position="3"/>
        <end position="33"/>
    </location>
</feature>
<evidence type="ECO:0000256" key="1">
    <source>
        <dbReference type="SAM" id="Coils"/>
    </source>
</evidence>
<comment type="caution">
    <text evidence="3">The sequence shown here is derived from an EMBL/GenBank/DDBJ whole genome shotgun (WGS) entry which is preliminary data.</text>
</comment>
<feature type="compositionally biased region" description="Basic and acidic residues" evidence="2">
    <location>
        <begin position="115"/>
        <end position="134"/>
    </location>
</feature>
<dbReference type="InterPro" id="IPR036894">
    <property type="entry name" value="YbaB-like_sf"/>
</dbReference>
<evidence type="ECO:0000313" key="3">
    <source>
        <dbReference type="EMBL" id="MFD0919388.1"/>
    </source>
</evidence>
<protein>
    <submittedName>
        <fullName evidence="3">YbaB/EbfC family nucleoid-associated protein</fullName>
    </submittedName>
</protein>
<dbReference type="InterPro" id="IPR004401">
    <property type="entry name" value="YbaB/EbfC"/>
</dbReference>
<evidence type="ECO:0000256" key="2">
    <source>
        <dbReference type="SAM" id="MobiDB-lite"/>
    </source>
</evidence>
<dbReference type="RefSeq" id="WP_345599902.1">
    <property type="nucleotide sequence ID" value="NZ_BAABLT010000001.1"/>
</dbReference>
<keyword evidence="4" id="KW-1185">Reference proteome</keyword>
<dbReference type="Proteomes" id="UP001597018">
    <property type="component" value="Unassembled WGS sequence"/>
</dbReference>
<gene>
    <name evidence="3" type="ORF">ACFQ16_06515</name>
</gene>
<name>A0ABW3FNL6_9PSEU</name>
<feature type="region of interest" description="Disordered" evidence="2">
    <location>
        <begin position="95"/>
        <end position="134"/>
    </location>
</feature>
<accession>A0ABW3FNL6</accession>
<organism evidence="3 4">
    <name type="scientific">Saccharopolyspora rosea</name>
    <dbReference type="NCBI Taxonomy" id="524884"/>
    <lineage>
        <taxon>Bacteria</taxon>
        <taxon>Bacillati</taxon>
        <taxon>Actinomycetota</taxon>
        <taxon>Actinomycetes</taxon>
        <taxon>Pseudonocardiales</taxon>
        <taxon>Pseudonocardiaceae</taxon>
        <taxon>Saccharopolyspora</taxon>
    </lineage>
</organism>
<keyword evidence="1" id="KW-0175">Coiled coil</keyword>
<dbReference type="EMBL" id="JBHTIW010000003">
    <property type="protein sequence ID" value="MFD0919388.1"/>
    <property type="molecule type" value="Genomic_DNA"/>
</dbReference>
<sequence>MDERRVEMLREEYERQMGRLEDMQRRMKEVSATALSRRRELSVTVDSQGVITELKFLTDAYRKLARNELSELVTRTIADAREKALDQVAEIVGPSLPPGLNPKDLLSGEVGAADLRPDTSRMPDVLTEPRKRQF</sequence>
<dbReference type="Gene3D" id="3.30.1310.10">
    <property type="entry name" value="Nucleoid-associated protein YbaB-like domain"/>
    <property type="match status" value="1"/>
</dbReference>
<proteinExistence type="predicted"/>
<evidence type="ECO:0000313" key="4">
    <source>
        <dbReference type="Proteomes" id="UP001597018"/>
    </source>
</evidence>
<reference evidence="4" key="1">
    <citation type="journal article" date="2019" name="Int. J. Syst. Evol. Microbiol.">
        <title>The Global Catalogue of Microorganisms (GCM) 10K type strain sequencing project: providing services to taxonomists for standard genome sequencing and annotation.</title>
        <authorList>
            <consortium name="The Broad Institute Genomics Platform"/>
            <consortium name="The Broad Institute Genome Sequencing Center for Infectious Disease"/>
            <person name="Wu L."/>
            <person name="Ma J."/>
        </authorList>
    </citation>
    <scope>NUCLEOTIDE SEQUENCE [LARGE SCALE GENOMIC DNA]</scope>
    <source>
        <strain evidence="4">CCUG 56401</strain>
    </source>
</reference>